<dbReference type="SUPFAM" id="SSF54001">
    <property type="entry name" value="Cysteine proteinases"/>
    <property type="match status" value="1"/>
</dbReference>
<dbReference type="InterPro" id="IPR002067">
    <property type="entry name" value="MCP"/>
</dbReference>
<dbReference type="PROSITE" id="PS50920">
    <property type="entry name" value="SOLCAR"/>
    <property type="match status" value="2"/>
</dbReference>
<dbReference type="PROSITE" id="PS50042">
    <property type="entry name" value="CNMP_BINDING_3"/>
    <property type="match status" value="2"/>
</dbReference>
<dbReference type="Pfam" id="PF00027">
    <property type="entry name" value="cNMP_binding"/>
    <property type="match status" value="2"/>
</dbReference>
<dbReference type="GeneID" id="20077479"/>
<feature type="domain" description="Cyclic nucleotide-binding" evidence="8">
    <location>
        <begin position="497"/>
        <end position="593"/>
    </location>
</feature>
<proteinExistence type="predicted"/>
<organism evidence="9">
    <name type="scientific">Aphanomyces invadans</name>
    <dbReference type="NCBI Taxonomy" id="157072"/>
    <lineage>
        <taxon>Eukaryota</taxon>
        <taxon>Sar</taxon>
        <taxon>Stramenopiles</taxon>
        <taxon>Oomycota</taxon>
        <taxon>Saprolegniomycetes</taxon>
        <taxon>Saprolegniales</taxon>
        <taxon>Verrucalvaceae</taxon>
        <taxon>Aphanomyces</taxon>
    </lineage>
</organism>
<dbReference type="PRINTS" id="PR00926">
    <property type="entry name" value="MITOCARRIER"/>
</dbReference>
<dbReference type="InterPro" id="IPR000595">
    <property type="entry name" value="cNMP-bd_dom"/>
</dbReference>
<feature type="repeat" description="Solcar" evidence="6">
    <location>
        <begin position="1002"/>
        <end position="1090"/>
    </location>
</feature>
<dbReference type="Gene3D" id="2.60.120.10">
    <property type="entry name" value="Jelly Rolls"/>
    <property type="match status" value="2"/>
</dbReference>
<evidence type="ECO:0000256" key="3">
    <source>
        <dbReference type="ARBA" id="ARBA00022692"/>
    </source>
</evidence>
<keyword evidence="3 6" id="KW-0812">Transmembrane</keyword>
<dbReference type="CDD" id="cd00038">
    <property type="entry name" value="CAP_ED"/>
    <property type="match status" value="2"/>
</dbReference>
<dbReference type="EMBL" id="KI913952">
    <property type="protein sequence ID" value="ETW10031.1"/>
    <property type="molecule type" value="Genomic_DNA"/>
</dbReference>
<keyword evidence="4" id="KW-0677">Repeat</keyword>
<dbReference type="InterPro" id="IPR014710">
    <property type="entry name" value="RmlC-like_jellyroll"/>
</dbReference>
<dbReference type="InterPro" id="IPR023395">
    <property type="entry name" value="MCP_dom_sf"/>
</dbReference>
<dbReference type="STRING" id="157072.A0A024UU32"/>
<feature type="domain" description="Cyclic nucleotide-binding" evidence="8">
    <location>
        <begin position="330"/>
        <end position="472"/>
    </location>
</feature>
<gene>
    <name evidence="9" type="ORF">H310_00429</name>
</gene>
<dbReference type="Gene3D" id="1.50.40.10">
    <property type="entry name" value="Mitochondrial carrier domain"/>
    <property type="match status" value="1"/>
</dbReference>
<protein>
    <recommendedName>
        <fullName evidence="8">Cyclic nucleotide-binding domain-containing protein</fullName>
    </recommendedName>
</protein>
<dbReference type="VEuPathDB" id="FungiDB:H310_00429"/>
<keyword evidence="7" id="KW-0175">Coiled coil</keyword>
<accession>A0A024UU32</accession>
<reference evidence="9" key="1">
    <citation type="submission" date="2013-12" db="EMBL/GenBank/DDBJ databases">
        <title>The Genome Sequence of Aphanomyces invadans NJM9701.</title>
        <authorList>
            <consortium name="The Broad Institute Genomics Platform"/>
            <person name="Russ C."/>
            <person name="Tyler B."/>
            <person name="van West P."/>
            <person name="Dieguez-Uribeondo J."/>
            <person name="Young S.K."/>
            <person name="Zeng Q."/>
            <person name="Gargeya S."/>
            <person name="Fitzgerald M."/>
            <person name="Abouelleil A."/>
            <person name="Alvarado L."/>
            <person name="Chapman S.B."/>
            <person name="Gainer-Dewar J."/>
            <person name="Goldberg J."/>
            <person name="Griggs A."/>
            <person name="Gujja S."/>
            <person name="Hansen M."/>
            <person name="Howarth C."/>
            <person name="Imamovic A."/>
            <person name="Ireland A."/>
            <person name="Larimer J."/>
            <person name="McCowan C."/>
            <person name="Murphy C."/>
            <person name="Pearson M."/>
            <person name="Poon T.W."/>
            <person name="Priest M."/>
            <person name="Roberts A."/>
            <person name="Saif S."/>
            <person name="Shea T."/>
            <person name="Sykes S."/>
            <person name="Wortman J."/>
            <person name="Nusbaum C."/>
            <person name="Birren B."/>
        </authorList>
    </citation>
    <scope>NUCLEOTIDE SEQUENCE [LARGE SCALE GENOMIC DNA]</scope>
    <source>
        <strain evidence="9">NJM9701</strain>
    </source>
</reference>
<dbReference type="InterPro" id="IPR038765">
    <property type="entry name" value="Papain-like_cys_pep_sf"/>
</dbReference>
<keyword evidence="2" id="KW-0813">Transport</keyword>
<dbReference type="eggNOG" id="KOG0752">
    <property type="taxonomic scope" value="Eukaryota"/>
</dbReference>
<dbReference type="InterPro" id="IPR018108">
    <property type="entry name" value="MCP_transmembrane"/>
</dbReference>
<evidence type="ECO:0000256" key="2">
    <source>
        <dbReference type="ARBA" id="ARBA00022448"/>
    </source>
</evidence>
<dbReference type="eggNOG" id="KOG1113">
    <property type="taxonomic scope" value="Eukaryota"/>
</dbReference>
<comment type="subcellular location">
    <subcellularLocation>
        <location evidence="1">Membrane</location>
        <topology evidence="1">Multi-pass membrane protein</topology>
    </subcellularLocation>
</comment>
<evidence type="ECO:0000256" key="7">
    <source>
        <dbReference type="SAM" id="Coils"/>
    </source>
</evidence>
<evidence type="ECO:0000313" key="9">
    <source>
        <dbReference type="EMBL" id="ETW10031.1"/>
    </source>
</evidence>
<dbReference type="Gene3D" id="3.90.1720.10">
    <property type="entry name" value="endopeptidase domain like (from Nostoc punctiforme)"/>
    <property type="match status" value="1"/>
</dbReference>
<evidence type="ECO:0000256" key="5">
    <source>
        <dbReference type="ARBA" id="ARBA00023136"/>
    </source>
</evidence>
<dbReference type="GO" id="GO:0055085">
    <property type="term" value="P:transmembrane transport"/>
    <property type="evidence" value="ECO:0007669"/>
    <property type="project" value="InterPro"/>
</dbReference>
<name>A0A024UU32_9STRA</name>
<evidence type="ECO:0000259" key="8">
    <source>
        <dbReference type="PROSITE" id="PS50042"/>
    </source>
</evidence>
<dbReference type="OrthoDB" id="270584at2759"/>
<feature type="coiled-coil region" evidence="7">
    <location>
        <begin position="180"/>
        <end position="207"/>
    </location>
</feature>
<evidence type="ECO:0000256" key="4">
    <source>
        <dbReference type="ARBA" id="ARBA00022737"/>
    </source>
</evidence>
<keyword evidence="5 6" id="KW-0472">Membrane</keyword>
<dbReference type="PANTHER" id="PTHR24089">
    <property type="entry name" value="SOLUTE CARRIER FAMILY 25"/>
    <property type="match status" value="1"/>
</dbReference>
<dbReference type="SUPFAM" id="SSF103506">
    <property type="entry name" value="Mitochondrial carrier"/>
    <property type="match status" value="1"/>
</dbReference>
<feature type="repeat" description="Solcar" evidence="6">
    <location>
        <begin position="892"/>
        <end position="981"/>
    </location>
</feature>
<dbReference type="GO" id="GO:0016020">
    <property type="term" value="C:membrane"/>
    <property type="evidence" value="ECO:0007669"/>
    <property type="project" value="UniProtKB-SubCell"/>
</dbReference>
<evidence type="ECO:0000256" key="1">
    <source>
        <dbReference type="ARBA" id="ARBA00004141"/>
    </source>
</evidence>
<evidence type="ECO:0000256" key="6">
    <source>
        <dbReference type="PROSITE-ProRule" id="PRU00282"/>
    </source>
</evidence>
<sequence length="1092" mass="121585">MPPPTLAEKAELKGILEKMNLDTGDVVLFDRKCNSMGLYGGVICHSAKLFGQTRWDHNGVIVKTDDGKLMFLEAAMNGVKLRPLIDRILYSRSYEVRIQKVEVHRTPEFRQRAAEFIRRVIEQDIPYEDRIQVLLNAGASFVPSRMAREQFYHDIVELKRQIKTIQDDITHRSKMTPFEKNSLRAELASLREQHDAIVQQLDQTERSVFENKAASSSDPARFFCSQLVAALYQHVGLLLPYPAATSYRPHNFSETDEYIKLQSSFATFEIPPHTNFCGFVEDAAWLPQISLREHFTDTEKQLDDEAIALTTPPPPDVLDKIVHTLQRHAVFHAYTESELRDVARQFRRKRFAPGQVVFYQGAPGDYFYVITDGTVDVLVNYDAYAREQPKDSVAVEVTTGGALPTLRRNMSKSFDNQELAASSHFVHVATNGPGNAFGDSALMYNTPRRATVKCSEPVVAYALDKATFADVVKRHPAATQSLAERQFLMQTLANHPLFANVSDQAQAAAVRQCFSLNMPKGSMVLEQGQFGDYFYIVEKGACAISRHHTDGDEFLDRVVGRGDAFGEVALLYNSRRGASVKAIEDSKIWCMDRSILLSTTRSGSTALLDIFNKTASLHDGDESFLTSDDVANLLEGDAGVNTVQTLLFPDKMTKINFSQFAHFHMCVEAYSSRQFNPLLAEAFYRSLLRRSSDPGLSSSSVQLNATPSTAVQLFFHKKSPTDAITYHDCVVACQAWRRSPSQAPPEIASLLATLHADLMLLEQQWRHTAFDMSGPTTSMTAASSSATAASSDAPVPFRSLFSLQDVFAAIFAGIVARTSTAPLERIKLARQVGLLPSSLNLWRSVQHMVHVAGWNRLFAGNFVHCAKLVPSFPLKLMACDVLRQHFHQLGFNAEVKNALAGGSAGVAVQAVLYPLDVVRGRMALQQTVEPIAKYPTVASCVRDMVQREGMRSFYRGFGVGTLGVFPYIGINFAMYEFLRPWLVVQQHHRHADADRASGFVVSGQIACALGASVTAQVTTYPLDLVRRKMQMQGDWLAPHVWPKYSSTWDCIKQIGSGGMLQFYRGFAPNVVKALPASVVSFVVYETLRQDSE</sequence>
<dbReference type="SUPFAM" id="SSF51206">
    <property type="entry name" value="cAMP-binding domain-like"/>
    <property type="match status" value="2"/>
</dbReference>
<dbReference type="AlphaFoldDB" id="A0A024UU32"/>
<dbReference type="SMART" id="SM00100">
    <property type="entry name" value="cNMP"/>
    <property type="match status" value="2"/>
</dbReference>
<dbReference type="RefSeq" id="XP_008861442.1">
    <property type="nucleotide sequence ID" value="XM_008863220.1"/>
</dbReference>
<dbReference type="Pfam" id="PF00153">
    <property type="entry name" value="Mito_carr"/>
    <property type="match status" value="3"/>
</dbReference>
<dbReference type="InterPro" id="IPR018490">
    <property type="entry name" value="cNMP-bd_dom_sf"/>
</dbReference>